<organism evidence="2 3">
    <name type="scientific">Planosporangium flavigriseum</name>
    <dbReference type="NCBI Taxonomy" id="373681"/>
    <lineage>
        <taxon>Bacteria</taxon>
        <taxon>Bacillati</taxon>
        <taxon>Actinomycetota</taxon>
        <taxon>Actinomycetes</taxon>
        <taxon>Micromonosporales</taxon>
        <taxon>Micromonosporaceae</taxon>
        <taxon>Planosporangium</taxon>
    </lineage>
</organism>
<protein>
    <recommendedName>
        <fullName evidence="1">Carrier domain-containing protein</fullName>
    </recommendedName>
</protein>
<comment type="caution">
    <text evidence="2">The sequence shown here is derived from an EMBL/GenBank/DDBJ whole genome shotgun (WGS) entry which is preliminary data.</text>
</comment>
<dbReference type="Gene3D" id="1.10.1200.10">
    <property type="entry name" value="ACP-like"/>
    <property type="match status" value="1"/>
</dbReference>
<dbReference type="InterPro" id="IPR036736">
    <property type="entry name" value="ACP-like_sf"/>
</dbReference>
<reference evidence="2" key="1">
    <citation type="submission" date="2021-01" db="EMBL/GenBank/DDBJ databases">
        <title>Whole genome shotgun sequence of Planosporangium flavigriseum NBRC 105377.</title>
        <authorList>
            <person name="Komaki H."/>
            <person name="Tamura T."/>
        </authorList>
    </citation>
    <scope>NUCLEOTIDE SEQUENCE</scope>
    <source>
        <strain evidence="2">NBRC 105377</strain>
    </source>
</reference>
<dbReference type="Proteomes" id="UP000653674">
    <property type="component" value="Unassembled WGS sequence"/>
</dbReference>
<keyword evidence="3" id="KW-1185">Reference proteome</keyword>
<evidence type="ECO:0000259" key="1">
    <source>
        <dbReference type="PROSITE" id="PS50075"/>
    </source>
</evidence>
<dbReference type="AlphaFoldDB" id="A0A8J3M0A0"/>
<sequence>MPEQTIADRVRRLVVEAAPIAVGRVHAGMVLTDDLGYDSLSLLELMGLLEAEFDLPPVDGDFRSVRTLQDAEDMVRRVLDARRSRPRTPA</sequence>
<name>A0A8J3M0A0_9ACTN</name>
<dbReference type="PROSITE" id="PS50075">
    <property type="entry name" value="CARRIER"/>
    <property type="match status" value="1"/>
</dbReference>
<accession>A0A8J3M0A0</accession>
<dbReference type="Pfam" id="PF00550">
    <property type="entry name" value="PP-binding"/>
    <property type="match status" value="1"/>
</dbReference>
<gene>
    <name evidence="2" type="ORF">Pfl04_50940</name>
</gene>
<dbReference type="InterPro" id="IPR009081">
    <property type="entry name" value="PP-bd_ACP"/>
</dbReference>
<dbReference type="EMBL" id="BONU01000071">
    <property type="protein sequence ID" value="GIG76690.1"/>
    <property type="molecule type" value="Genomic_DNA"/>
</dbReference>
<evidence type="ECO:0000313" key="3">
    <source>
        <dbReference type="Proteomes" id="UP000653674"/>
    </source>
</evidence>
<evidence type="ECO:0000313" key="2">
    <source>
        <dbReference type="EMBL" id="GIG76690.1"/>
    </source>
</evidence>
<feature type="domain" description="Carrier" evidence="1">
    <location>
        <begin position="4"/>
        <end position="79"/>
    </location>
</feature>
<proteinExistence type="predicted"/>
<dbReference type="SUPFAM" id="SSF47336">
    <property type="entry name" value="ACP-like"/>
    <property type="match status" value="1"/>
</dbReference>
<dbReference type="RefSeq" id="WP_168077050.1">
    <property type="nucleotide sequence ID" value="NZ_BAAAQJ010000007.1"/>
</dbReference>